<evidence type="ECO:0000313" key="4">
    <source>
        <dbReference type="Proteomes" id="UP000268350"/>
    </source>
</evidence>
<name>A0A3B0KNJ5_DROGU</name>
<sequence length="288" mass="32360">MPFTHPLLQIQIKIKIATIMDTSQIDTLAECALDCFLNGRYYDSVSCTAVMVYMREQLSSHERHVMNDIFLGIINKFINANTELEKRLEDERQALQQISEPTEEQKQVVEAAKAAVNTLLGHLTGYVQDMVSITVQALNSFNTDDHEPKAYLYRLMGECLGNTCHLVNADDVNHDEINTVASLAYLQGMVHGFNLPPADPSHLDNITSYCIFAVRNLRSLDEAIALGSYVMFTCPEERILESRDVQTTRHCLHLLQMCLDVWTTVRDLMNSDSNTNEDAASEAPNATA</sequence>
<reference evidence="4" key="1">
    <citation type="submission" date="2018-01" db="EMBL/GenBank/DDBJ databases">
        <authorList>
            <person name="Alioto T."/>
            <person name="Alioto T."/>
        </authorList>
    </citation>
    <scope>NUCLEOTIDE SEQUENCE [LARGE SCALE GENOMIC DNA]</scope>
</reference>
<evidence type="ECO:0000259" key="2">
    <source>
        <dbReference type="Pfam" id="PF00244"/>
    </source>
</evidence>
<keyword evidence="4" id="KW-1185">Reference proteome</keyword>
<dbReference type="EMBL" id="OUUW01002225">
    <property type="protein sequence ID" value="SPP90210.1"/>
    <property type="molecule type" value="Genomic_DNA"/>
</dbReference>
<dbReference type="InterPro" id="IPR023410">
    <property type="entry name" value="14-3-3_domain"/>
</dbReference>
<dbReference type="AlphaFoldDB" id="A0A3B0KNJ5"/>
<dbReference type="Gene3D" id="1.20.190.20">
    <property type="entry name" value="14-3-3 domain"/>
    <property type="match status" value="1"/>
</dbReference>
<proteinExistence type="inferred from homology"/>
<dbReference type="Proteomes" id="UP000268350">
    <property type="component" value="Unassembled WGS sequence"/>
</dbReference>
<dbReference type="Pfam" id="PF00244">
    <property type="entry name" value="14-3-3"/>
    <property type="match status" value="1"/>
</dbReference>
<accession>A0A3B0KNJ5</accession>
<evidence type="ECO:0000256" key="1">
    <source>
        <dbReference type="ARBA" id="ARBA00006141"/>
    </source>
</evidence>
<evidence type="ECO:0000313" key="3">
    <source>
        <dbReference type="EMBL" id="SPP90210.1"/>
    </source>
</evidence>
<organism evidence="3 4">
    <name type="scientific">Drosophila guanche</name>
    <name type="common">Fruit fly</name>
    <dbReference type="NCBI Taxonomy" id="7266"/>
    <lineage>
        <taxon>Eukaryota</taxon>
        <taxon>Metazoa</taxon>
        <taxon>Ecdysozoa</taxon>
        <taxon>Arthropoda</taxon>
        <taxon>Hexapoda</taxon>
        <taxon>Insecta</taxon>
        <taxon>Pterygota</taxon>
        <taxon>Neoptera</taxon>
        <taxon>Endopterygota</taxon>
        <taxon>Diptera</taxon>
        <taxon>Brachycera</taxon>
        <taxon>Muscomorpha</taxon>
        <taxon>Ephydroidea</taxon>
        <taxon>Drosophilidae</taxon>
        <taxon>Drosophila</taxon>
        <taxon>Sophophora</taxon>
    </lineage>
</organism>
<dbReference type="InterPro" id="IPR036815">
    <property type="entry name" value="14-3-3_dom_sf"/>
</dbReference>
<comment type="similarity">
    <text evidence="1">Belongs to the 14-3-3 family.</text>
</comment>
<dbReference type="OrthoDB" id="7874577at2759"/>
<gene>
    <name evidence="3" type="ORF">DGUA_6G021322</name>
</gene>
<dbReference type="SUPFAM" id="SSF48445">
    <property type="entry name" value="14-3-3 protein"/>
    <property type="match status" value="1"/>
</dbReference>
<protein>
    <recommendedName>
        <fullName evidence="2">14-3-3 domain-containing protein</fullName>
    </recommendedName>
</protein>
<feature type="domain" description="14-3-3" evidence="2">
    <location>
        <begin position="39"/>
        <end position="263"/>
    </location>
</feature>